<keyword evidence="2" id="KW-1185">Reference proteome</keyword>
<gene>
    <name evidence="3" type="primary">LOC119644305</name>
</gene>
<evidence type="ECO:0000313" key="2">
    <source>
        <dbReference type="Proteomes" id="UP000092443"/>
    </source>
</evidence>
<feature type="compositionally biased region" description="Basic and acidic residues" evidence="1">
    <location>
        <begin position="40"/>
        <end position="49"/>
    </location>
</feature>
<dbReference type="GeneID" id="119644305"/>
<dbReference type="KEGG" id="gfs:119644305"/>
<evidence type="ECO:0000313" key="3">
    <source>
        <dbReference type="RefSeq" id="XP_037899777.1"/>
    </source>
</evidence>
<proteinExistence type="predicted"/>
<evidence type="ECO:0000256" key="1">
    <source>
        <dbReference type="SAM" id="MobiDB-lite"/>
    </source>
</evidence>
<reference evidence="3" key="1">
    <citation type="submission" date="2025-08" db="UniProtKB">
        <authorList>
            <consortium name="RefSeq"/>
        </authorList>
    </citation>
    <scope>IDENTIFICATION</scope>
    <source>
        <tissue evidence="3">Whole body pupa</tissue>
    </source>
</reference>
<feature type="region of interest" description="Disordered" evidence="1">
    <location>
        <begin position="1"/>
        <end position="50"/>
    </location>
</feature>
<sequence length="339" mass="39794">MDSPVKNTEGKKRKELEDEEKITKRVKEELPSTSSPIIDNKVKGGKIEDENLPIPEKQYAELQHEATDISRNKSRKFPKTKKILSCIYRANHFKESDIGESFVEQYEVRHAQIRGIYLMYFMRKHLATMYNAKLKDFRVEEVLKKKYSENEKEFRIQKQMPECYKIYIDNKCQTMHSVEKIKIVSLAHTMYYADKSEGRPSPSVDIRVADGNLEAILKYLETFKSKYKSVDINPRLDCDYFRGDANVIFDDEVIFQTMSSLKENNMPVDKAHQCILYSLAYFKKTRKKILKFIVYNPLAGKEFIMQLEDIDLEGLEDALKSDLMIEEDEGKIEKKNEDK</sequence>
<accession>A0A9C6E180</accession>
<protein>
    <submittedName>
        <fullName evidence="3">Uncharacterized protein LOC119644305</fullName>
    </submittedName>
</protein>
<dbReference type="AlphaFoldDB" id="A0A9C6E180"/>
<feature type="compositionally biased region" description="Basic and acidic residues" evidence="1">
    <location>
        <begin position="8"/>
        <end position="30"/>
    </location>
</feature>
<organism evidence="2 3">
    <name type="scientific">Glossina fuscipes</name>
    <dbReference type="NCBI Taxonomy" id="7396"/>
    <lineage>
        <taxon>Eukaryota</taxon>
        <taxon>Metazoa</taxon>
        <taxon>Ecdysozoa</taxon>
        <taxon>Arthropoda</taxon>
        <taxon>Hexapoda</taxon>
        <taxon>Insecta</taxon>
        <taxon>Pterygota</taxon>
        <taxon>Neoptera</taxon>
        <taxon>Endopterygota</taxon>
        <taxon>Diptera</taxon>
        <taxon>Brachycera</taxon>
        <taxon>Muscomorpha</taxon>
        <taxon>Hippoboscoidea</taxon>
        <taxon>Glossinidae</taxon>
        <taxon>Glossina</taxon>
    </lineage>
</organism>
<dbReference type="RefSeq" id="XP_037899777.1">
    <property type="nucleotide sequence ID" value="XM_038043849.1"/>
</dbReference>
<name>A0A9C6E180_9MUSC</name>
<dbReference type="Proteomes" id="UP000092443">
    <property type="component" value="Unplaced"/>
</dbReference>